<dbReference type="Pfam" id="PF02153">
    <property type="entry name" value="PDH_N"/>
    <property type="match status" value="1"/>
</dbReference>
<evidence type="ECO:0000313" key="4">
    <source>
        <dbReference type="Proteomes" id="UP001595616"/>
    </source>
</evidence>
<proteinExistence type="predicted"/>
<dbReference type="InterPro" id="IPR046826">
    <property type="entry name" value="PDH_N"/>
</dbReference>
<gene>
    <name evidence="3" type="ORF">ACFOOI_04120</name>
</gene>
<dbReference type="InterPro" id="IPR003099">
    <property type="entry name" value="Prephen_DH"/>
</dbReference>
<organism evidence="3 4">
    <name type="scientific">Lacihabitans lacunae</name>
    <dbReference type="NCBI Taxonomy" id="1028214"/>
    <lineage>
        <taxon>Bacteria</taxon>
        <taxon>Pseudomonadati</taxon>
        <taxon>Bacteroidota</taxon>
        <taxon>Cytophagia</taxon>
        <taxon>Cytophagales</taxon>
        <taxon>Leadbetterellaceae</taxon>
        <taxon>Lacihabitans</taxon>
    </lineage>
</organism>
<comment type="caution">
    <text evidence="3">The sequence shown here is derived from an EMBL/GenBank/DDBJ whole genome shotgun (WGS) entry which is preliminary data.</text>
</comment>
<dbReference type="Gene3D" id="1.10.3660.10">
    <property type="entry name" value="6-phosphogluconate dehydrogenase C-terminal like domain"/>
    <property type="match status" value="2"/>
</dbReference>
<protein>
    <submittedName>
        <fullName evidence="3">Prephenate dehydrogenase/arogenate dehydrogenase family protein</fullName>
    </submittedName>
</protein>
<evidence type="ECO:0000313" key="3">
    <source>
        <dbReference type="EMBL" id="MFC3809832.1"/>
    </source>
</evidence>
<dbReference type="SUPFAM" id="SSF48179">
    <property type="entry name" value="6-phosphogluconate dehydrogenase C-terminal domain-like"/>
    <property type="match status" value="2"/>
</dbReference>
<dbReference type="PANTHER" id="PTHR21363">
    <property type="entry name" value="PREPHENATE DEHYDROGENASE"/>
    <property type="match status" value="1"/>
</dbReference>
<dbReference type="InterPro" id="IPR036291">
    <property type="entry name" value="NAD(P)-bd_dom_sf"/>
</dbReference>
<dbReference type="Gene3D" id="3.40.50.720">
    <property type="entry name" value="NAD(P)-binding Rossmann-like Domain"/>
    <property type="match status" value="1"/>
</dbReference>
<dbReference type="Proteomes" id="UP001595616">
    <property type="component" value="Unassembled WGS sequence"/>
</dbReference>
<keyword evidence="1" id="KW-0560">Oxidoreductase</keyword>
<evidence type="ECO:0000256" key="1">
    <source>
        <dbReference type="ARBA" id="ARBA00023002"/>
    </source>
</evidence>
<evidence type="ECO:0000259" key="2">
    <source>
        <dbReference type="PROSITE" id="PS51176"/>
    </source>
</evidence>
<dbReference type="RefSeq" id="WP_379835398.1">
    <property type="nucleotide sequence ID" value="NZ_JBHRYQ010000001.1"/>
</dbReference>
<reference evidence="4" key="1">
    <citation type="journal article" date="2019" name="Int. J. Syst. Evol. Microbiol.">
        <title>The Global Catalogue of Microorganisms (GCM) 10K type strain sequencing project: providing services to taxonomists for standard genome sequencing and annotation.</title>
        <authorList>
            <consortium name="The Broad Institute Genomics Platform"/>
            <consortium name="The Broad Institute Genome Sequencing Center for Infectious Disease"/>
            <person name="Wu L."/>
            <person name="Ma J."/>
        </authorList>
    </citation>
    <scope>NUCLEOTIDE SEQUENCE [LARGE SCALE GENOMIC DNA]</scope>
    <source>
        <strain evidence="4">CECT 7956</strain>
    </source>
</reference>
<feature type="domain" description="Prephenate/arogenate dehydrogenase" evidence="2">
    <location>
        <begin position="1"/>
        <end position="282"/>
    </location>
</feature>
<dbReference type="PANTHER" id="PTHR21363:SF0">
    <property type="entry name" value="PREPHENATE DEHYDROGENASE [NADP(+)]"/>
    <property type="match status" value="1"/>
</dbReference>
<dbReference type="InterPro" id="IPR008927">
    <property type="entry name" value="6-PGluconate_DH-like_C_sf"/>
</dbReference>
<keyword evidence="4" id="KW-1185">Reference proteome</keyword>
<dbReference type="EMBL" id="JBHRYQ010000001">
    <property type="protein sequence ID" value="MFC3809832.1"/>
    <property type="molecule type" value="Genomic_DNA"/>
</dbReference>
<dbReference type="SUPFAM" id="SSF51735">
    <property type="entry name" value="NAD(P)-binding Rossmann-fold domains"/>
    <property type="match status" value="1"/>
</dbReference>
<dbReference type="PROSITE" id="PS51176">
    <property type="entry name" value="PDH_ADH"/>
    <property type="match status" value="1"/>
</dbReference>
<dbReference type="InterPro" id="IPR050812">
    <property type="entry name" value="Preph/Arog_dehydrog"/>
</dbReference>
<accession>A0ABV7YUC5</accession>
<name>A0ABV7YUC5_9BACT</name>
<sequence length="418" mass="47339">MKIGIIGLGDMGKMFAKRWSGSGFDVYGCDLPQNMVSIKSELAEINITYLDNAEDVSRLCDFILYAVEAENIDNVVKSAGHATKFGAIVTGQTSVKNPEIRAFEKYLPNDTQIVGSHALFGPNVNPVGQTMAVFNHRASKEAFDVAIEILAQIGSKIEILENADTHDKMMADIQVVTHVGFESIGTAFMHRKVYPWENTQKVNGIDNIKMLMTLRIYSYKAHVYAGLAFHNPFAKSDVRKYAEIENELFGLMISENRERFISKILRARDVVFKDHSSKLMLSDEIMDEYTLNPDDDHKPNSHLSLLAMVCTWANLKTNPYNNMVCQTPPFKLRVGLAEYLFLNEELLNETITTALKDKSILKDDLAFHTAVHEWTNILELGDMRAYEKHFEATKRFLKPRLEEGRSKSTELISRLNQS</sequence>